<feature type="binding site" evidence="2">
    <location>
        <position position="120"/>
    </location>
    <ligand>
        <name>Mg(2+)</name>
        <dbReference type="ChEBI" id="CHEBI:18420"/>
        <label>1</label>
    </ligand>
</feature>
<feature type="domain" description="PurM-like N-terminal" evidence="3">
    <location>
        <begin position="26"/>
        <end position="136"/>
    </location>
</feature>
<comment type="miscellaneous">
    <text evidence="2">Reaction mechanism of ThiL seems to utilize a direct, inline transfer of the gamma-phosphate of ATP to TMP rather than a phosphorylated enzyme intermediate.</text>
</comment>
<dbReference type="GO" id="GO:0005524">
    <property type="term" value="F:ATP binding"/>
    <property type="evidence" value="ECO:0007669"/>
    <property type="project" value="UniProtKB-UniRule"/>
</dbReference>
<feature type="binding site" evidence="2">
    <location>
        <position position="73"/>
    </location>
    <ligand>
        <name>Mg(2+)</name>
        <dbReference type="ChEBI" id="CHEBI:18420"/>
        <label>2</label>
    </ligand>
</feature>
<dbReference type="Proteomes" id="UP000295341">
    <property type="component" value="Unassembled WGS sequence"/>
</dbReference>
<dbReference type="GO" id="GO:0000287">
    <property type="term" value="F:magnesium ion binding"/>
    <property type="evidence" value="ECO:0007669"/>
    <property type="project" value="UniProtKB-UniRule"/>
</dbReference>
<name>A0A4S3KA69_9GAMM</name>
<gene>
    <name evidence="2" type="primary">thiL</name>
    <name evidence="5" type="ORF">DFR24_1668</name>
</gene>
<comment type="similarity">
    <text evidence="2">Belongs to the thiamine-monophosphate kinase family.</text>
</comment>
<dbReference type="Pfam" id="PF00586">
    <property type="entry name" value="AIRS"/>
    <property type="match status" value="1"/>
</dbReference>
<feature type="binding site" evidence="2">
    <location>
        <position position="45"/>
    </location>
    <ligand>
        <name>Mg(2+)</name>
        <dbReference type="ChEBI" id="CHEBI:18420"/>
        <label>2</label>
    </ligand>
</feature>
<feature type="binding site" evidence="2">
    <location>
        <position position="308"/>
    </location>
    <ligand>
        <name>substrate</name>
    </ligand>
</feature>
<reference evidence="5 6" key="1">
    <citation type="submission" date="2019-03" db="EMBL/GenBank/DDBJ databases">
        <title>Genomic Encyclopedia of Type Strains, Phase IV (KMG-IV): sequencing the most valuable type-strain genomes for metagenomic binning, comparative biology and taxonomic classification.</title>
        <authorList>
            <person name="Goeker M."/>
        </authorList>
    </citation>
    <scope>NUCLEOTIDE SEQUENCE [LARGE SCALE GENOMIC DNA]</scope>
    <source>
        <strain evidence="5 6">DSM 26377</strain>
    </source>
</reference>
<comment type="catalytic activity">
    <reaction evidence="2">
        <text>thiamine phosphate + ATP = thiamine diphosphate + ADP</text>
        <dbReference type="Rhea" id="RHEA:15913"/>
        <dbReference type="ChEBI" id="CHEBI:30616"/>
        <dbReference type="ChEBI" id="CHEBI:37575"/>
        <dbReference type="ChEBI" id="CHEBI:58937"/>
        <dbReference type="ChEBI" id="CHEBI:456216"/>
        <dbReference type="EC" id="2.7.4.16"/>
    </reaction>
</comment>
<dbReference type="InterPro" id="IPR006283">
    <property type="entry name" value="ThiL-like"/>
</dbReference>
<dbReference type="InterPro" id="IPR036921">
    <property type="entry name" value="PurM-like_N_sf"/>
</dbReference>
<keyword evidence="2" id="KW-0460">Magnesium</keyword>
<feature type="binding site" evidence="2">
    <location>
        <position position="28"/>
    </location>
    <ligand>
        <name>Mg(2+)</name>
        <dbReference type="ChEBI" id="CHEBI:18420"/>
        <label>3</label>
    </ligand>
</feature>
<evidence type="ECO:0000259" key="3">
    <source>
        <dbReference type="Pfam" id="PF00586"/>
    </source>
</evidence>
<accession>A0A4S3KA69</accession>
<dbReference type="GO" id="GO:0009030">
    <property type="term" value="F:thiamine-phosphate kinase activity"/>
    <property type="evidence" value="ECO:0007669"/>
    <property type="project" value="UniProtKB-UniRule"/>
</dbReference>
<keyword evidence="2" id="KW-0547">Nucleotide-binding</keyword>
<evidence type="ECO:0000256" key="2">
    <source>
        <dbReference type="HAMAP-Rule" id="MF_02128"/>
    </source>
</evidence>
<feature type="binding site" evidence="2">
    <location>
        <position position="202"/>
    </location>
    <ligand>
        <name>Mg(2+)</name>
        <dbReference type="ChEBI" id="CHEBI:18420"/>
        <label>3</label>
    </ligand>
</feature>
<dbReference type="SUPFAM" id="SSF56042">
    <property type="entry name" value="PurM C-terminal domain-like"/>
    <property type="match status" value="1"/>
</dbReference>
<evidence type="ECO:0000256" key="1">
    <source>
        <dbReference type="ARBA" id="ARBA00022977"/>
    </source>
</evidence>
<dbReference type="HAMAP" id="MF_02128">
    <property type="entry name" value="TMP_kinase"/>
    <property type="match status" value="1"/>
</dbReference>
<evidence type="ECO:0000313" key="6">
    <source>
        <dbReference type="Proteomes" id="UP000295341"/>
    </source>
</evidence>
<dbReference type="GO" id="GO:0009229">
    <property type="term" value="P:thiamine diphosphate biosynthetic process"/>
    <property type="evidence" value="ECO:0007669"/>
    <property type="project" value="UniProtKB-UniRule"/>
</dbReference>
<keyword evidence="2" id="KW-0808">Transferase</keyword>
<dbReference type="OrthoDB" id="9802811at2"/>
<sequence>MDEFQLIQRYFAALTSSAEGVRIGIGDDAALLTLDAGQELVVTTDTLVAGRHFPLDTAPYDIGWKSLAVNLSDLAAMGAEPRWFTLALTLGKADESWLAEFVRGLRDLADRHRVALVGGDTTRGPSSITVTAMGQVPFAKALRRDLGRAGDLVCVTGTLGDAALALKLGANAGESLRGRLDRPEPRVAAGLRLRGLASAAIDLSDGLAGDLSHILRASGVGADIDASQLPASPEFLQRVGDVDTSRLALQVQGGDDYELCVCLPPGHLAGARAGLDVPLTVIGCLSPVPGLRFVDASGATIAVPPHGYRHFE</sequence>
<feature type="binding site" evidence="2">
    <location>
        <position position="44"/>
    </location>
    <ligand>
        <name>Mg(2+)</name>
        <dbReference type="ChEBI" id="CHEBI:18420"/>
        <label>1</label>
    </ligand>
</feature>
<comment type="caution">
    <text evidence="2">Lacks conserved residue(s) required for the propagation of feature annotation.</text>
</comment>
<feature type="binding site" evidence="2">
    <location>
        <position position="255"/>
    </location>
    <ligand>
        <name>substrate</name>
    </ligand>
</feature>
<dbReference type="SUPFAM" id="SSF55326">
    <property type="entry name" value="PurM N-terminal domain-like"/>
    <property type="match status" value="1"/>
</dbReference>
<dbReference type="InterPro" id="IPR036676">
    <property type="entry name" value="PurM-like_C_sf"/>
</dbReference>
<evidence type="ECO:0000313" key="5">
    <source>
        <dbReference type="EMBL" id="TDU32277.1"/>
    </source>
</evidence>
<dbReference type="EC" id="2.7.4.16" evidence="2"/>
<dbReference type="PANTHER" id="PTHR30270">
    <property type="entry name" value="THIAMINE-MONOPHOSPHATE KINASE"/>
    <property type="match status" value="1"/>
</dbReference>
<feature type="binding site" evidence="2">
    <location>
        <position position="144"/>
    </location>
    <ligand>
        <name>ATP</name>
        <dbReference type="ChEBI" id="CHEBI:30616"/>
    </ligand>
</feature>
<keyword evidence="2 5" id="KW-0418">Kinase</keyword>
<proteinExistence type="inferred from homology"/>
<dbReference type="Gene3D" id="3.90.650.10">
    <property type="entry name" value="PurM-like C-terminal domain"/>
    <property type="match status" value="1"/>
</dbReference>
<comment type="pathway">
    <text evidence="2">Cofactor biosynthesis; thiamine diphosphate biosynthesis; thiamine diphosphate from thiamine phosphate: step 1/1.</text>
</comment>
<dbReference type="InterPro" id="IPR016188">
    <property type="entry name" value="PurM-like_N"/>
</dbReference>
<organism evidence="5 6">
    <name type="scientific">Panacagrimonas perspica</name>
    <dbReference type="NCBI Taxonomy" id="381431"/>
    <lineage>
        <taxon>Bacteria</taxon>
        <taxon>Pseudomonadati</taxon>
        <taxon>Pseudomonadota</taxon>
        <taxon>Gammaproteobacteria</taxon>
        <taxon>Nevskiales</taxon>
        <taxon>Nevskiaceae</taxon>
        <taxon>Panacagrimonas</taxon>
    </lineage>
</organism>
<dbReference type="RefSeq" id="WP_133880790.1">
    <property type="nucleotide sequence ID" value="NZ_MWIN01000001.1"/>
</dbReference>
<feature type="binding site" evidence="2">
    <location>
        <position position="43"/>
    </location>
    <ligand>
        <name>Mg(2+)</name>
        <dbReference type="ChEBI" id="CHEBI:18420"/>
        <label>4</label>
    </ligand>
</feature>
<feature type="binding site" evidence="2">
    <location>
        <position position="73"/>
    </location>
    <ligand>
        <name>Mg(2+)</name>
        <dbReference type="ChEBI" id="CHEBI:18420"/>
        <label>4</label>
    </ligand>
</feature>
<feature type="binding site" evidence="2">
    <location>
        <begin position="119"/>
        <end position="120"/>
    </location>
    <ligand>
        <name>ATP</name>
        <dbReference type="ChEBI" id="CHEBI:30616"/>
    </ligand>
</feature>
<dbReference type="UniPathway" id="UPA00060">
    <property type="reaction ID" value="UER00142"/>
</dbReference>
<dbReference type="Pfam" id="PF02769">
    <property type="entry name" value="AIRS_C"/>
    <property type="match status" value="1"/>
</dbReference>
<comment type="function">
    <text evidence="2">Catalyzes the ATP-dependent phosphorylation of thiamine-monophosphate (TMP) to form thiamine-pyrophosphate (TPP), the active form of vitamin B1.</text>
</comment>
<keyword evidence="6" id="KW-1185">Reference proteome</keyword>
<comment type="caution">
    <text evidence="5">The sequence shown here is derived from an EMBL/GenBank/DDBJ whole genome shotgun (WGS) entry which is preliminary data.</text>
</comment>
<keyword evidence="2" id="KW-0479">Metal-binding</keyword>
<keyword evidence="2" id="KW-0067">ATP-binding</keyword>
<dbReference type="InterPro" id="IPR010918">
    <property type="entry name" value="PurM-like_C_dom"/>
</dbReference>
<feature type="binding site" evidence="2">
    <location>
        <position position="45"/>
    </location>
    <ligand>
        <name>Mg(2+)</name>
        <dbReference type="ChEBI" id="CHEBI:18420"/>
        <label>1</label>
    </ligand>
</feature>
<feature type="binding site" evidence="2">
    <location>
        <position position="28"/>
    </location>
    <ligand>
        <name>Mg(2+)</name>
        <dbReference type="ChEBI" id="CHEBI:18420"/>
        <label>4</label>
    </ligand>
</feature>
<feature type="binding site" evidence="2">
    <location>
        <position position="204"/>
    </location>
    <ligand>
        <name>ATP</name>
        <dbReference type="ChEBI" id="CHEBI:30616"/>
    </ligand>
</feature>
<dbReference type="AlphaFoldDB" id="A0A4S3KA69"/>
<dbReference type="GO" id="GO:0009228">
    <property type="term" value="P:thiamine biosynthetic process"/>
    <property type="evidence" value="ECO:0007669"/>
    <property type="project" value="UniProtKB-KW"/>
</dbReference>
<dbReference type="Gene3D" id="3.30.1330.10">
    <property type="entry name" value="PurM-like, N-terminal domain"/>
    <property type="match status" value="1"/>
</dbReference>
<dbReference type="PIRSF" id="PIRSF005303">
    <property type="entry name" value="Thiam_monoph_kin"/>
    <property type="match status" value="1"/>
</dbReference>
<feature type="binding site" evidence="2">
    <location>
        <position position="73"/>
    </location>
    <ligand>
        <name>Mg(2+)</name>
        <dbReference type="ChEBI" id="CHEBI:18420"/>
        <label>3</label>
    </ligand>
</feature>
<dbReference type="PANTHER" id="PTHR30270:SF0">
    <property type="entry name" value="THIAMINE-MONOPHOSPHATE KINASE"/>
    <property type="match status" value="1"/>
</dbReference>
<keyword evidence="1 2" id="KW-0784">Thiamine biosynthesis</keyword>
<dbReference type="EMBL" id="SOBT01000008">
    <property type="protein sequence ID" value="TDU32277.1"/>
    <property type="molecule type" value="Genomic_DNA"/>
</dbReference>
<dbReference type="NCBIfam" id="TIGR01379">
    <property type="entry name" value="thiL"/>
    <property type="match status" value="1"/>
</dbReference>
<feature type="domain" description="PurM-like C-terminal" evidence="4">
    <location>
        <begin position="148"/>
        <end position="232"/>
    </location>
</feature>
<feature type="binding site" evidence="2">
    <location>
        <position position="205"/>
    </location>
    <ligand>
        <name>Mg(2+)</name>
        <dbReference type="ChEBI" id="CHEBI:18420"/>
        <label>5</label>
    </ligand>
</feature>
<protein>
    <recommendedName>
        <fullName evidence="2">Thiamine-monophosphate kinase</fullName>
        <shortName evidence="2">TMP kinase</shortName>
        <shortName evidence="2">Thiamine-phosphate kinase</shortName>
        <ecNumber evidence="2">2.7.4.16</ecNumber>
    </recommendedName>
</protein>
<evidence type="ECO:0000259" key="4">
    <source>
        <dbReference type="Pfam" id="PF02769"/>
    </source>
</evidence>
<feature type="binding site" evidence="2">
    <location>
        <position position="52"/>
    </location>
    <ligand>
        <name>substrate</name>
    </ligand>
</feature>
<dbReference type="CDD" id="cd02194">
    <property type="entry name" value="ThiL"/>
    <property type="match status" value="1"/>
</dbReference>